<dbReference type="Gene3D" id="3.40.190.10">
    <property type="entry name" value="Periplasmic binding protein-like II"/>
    <property type="match status" value="2"/>
</dbReference>
<dbReference type="GO" id="GO:0003700">
    <property type="term" value="F:DNA-binding transcription factor activity"/>
    <property type="evidence" value="ECO:0007669"/>
    <property type="project" value="InterPro"/>
</dbReference>
<dbReference type="AlphaFoldDB" id="A0A6I1EXE3"/>
<keyword evidence="3" id="KW-0238">DNA-binding</keyword>
<name>A0A6I1EXE3_9BURK</name>
<dbReference type="SUPFAM" id="SSF53850">
    <property type="entry name" value="Periplasmic binding protein-like II"/>
    <property type="match status" value="1"/>
</dbReference>
<evidence type="ECO:0000256" key="4">
    <source>
        <dbReference type="ARBA" id="ARBA00023159"/>
    </source>
</evidence>
<dbReference type="PANTHER" id="PTHR30346">
    <property type="entry name" value="TRANSCRIPTIONAL DUAL REGULATOR HCAR-RELATED"/>
    <property type="match status" value="1"/>
</dbReference>
<evidence type="ECO:0000313" key="8">
    <source>
        <dbReference type="Proteomes" id="UP000430564"/>
    </source>
</evidence>
<dbReference type="PANTHER" id="PTHR30346:SF26">
    <property type="entry name" value="HYDROGEN PEROXIDE-INDUCIBLE GENES ACTIVATOR"/>
    <property type="match status" value="1"/>
</dbReference>
<reference evidence="7 8" key="1">
    <citation type="submission" date="2019-10" db="EMBL/GenBank/DDBJ databases">
        <title>Genome diversity of Sutterella seckii.</title>
        <authorList>
            <person name="Chaplin A.V."/>
            <person name="Sokolova S.R."/>
            <person name="Mosin K.A."/>
            <person name="Ivanova E.L."/>
            <person name="Kochetkova T.O."/>
            <person name="Goltsov A.Y."/>
            <person name="Trofimov D.Y."/>
            <person name="Efimov B.A."/>
        </authorList>
    </citation>
    <scope>NUCLEOTIDE SEQUENCE [LARGE SCALE GENOMIC DNA]</scope>
    <source>
        <strain evidence="7 8">ASD393</strain>
    </source>
</reference>
<sequence>MTLTELKYVIAVARERHFGRAAESCFVSQPSLSVAVKKLEEELGVSIFERRSNDIAVTPVGSLIIDQARKVIEEAHRITEIAHQGQDPLSGPVRLGVIYTIGPYLLPDLISRMTETTPQMPLILEEGFTTELLQKLRNGQIDVAITADTLVDTGFMTEELYEENFVVAVPSHHPWVNRSYIGTDELKDQTMLLLGAGHCFRDQILGVCPDLARFNLNATDVQKTVEGSSLQTIFHMVAQGLGITVLPASAIPYLTGLSNAIKILPFKNPPPTRKAMLVWRKSFTRMAAIEAIREATLSLKLNGCAPLPDSHPEMR</sequence>
<dbReference type="RefSeq" id="WP_152157704.1">
    <property type="nucleotide sequence ID" value="NZ_WEHX01000008.1"/>
</dbReference>
<dbReference type="GO" id="GO:0003677">
    <property type="term" value="F:DNA binding"/>
    <property type="evidence" value="ECO:0007669"/>
    <property type="project" value="UniProtKB-KW"/>
</dbReference>
<evidence type="ECO:0000313" key="7">
    <source>
        <dbReference type="EMBL" id="KAB7662440.1"/>
    </source>
</evidence>
<comment type="caution">
    <text evidence="7">The sequence shown here is derived from an EMBL/GenBank/DDBJ whole genome shotgun (WGS) entry which is preliminary data.</text>
</comment>
<dbReference type="OrthoDB" id="9775392at2"/>
<keyword evidence="4" id="KW-0010">Activator</keyword>
<keyword evidence="2" id="KW-0805">Transcription regulation</keyword>
<proteinExistence type="inferred from homology"/>
<gene>
    <name evidence="7" type="ORF">GBM95_02880</name>
</gene>
<dbReference type="FunFam" id="1.10.10.10:FF:000001">
    <property type="entry name" value="LysR family transcriptional regulator"/>
    <property type="match status" value="1"/>
</dbReference>
<dbReference type="Proteomes" id="UP000430564">
    <property type="component" value="Unassembled WGS sequence"/>
</dbReference>
<dbReference type="PRINTS" id="PR00039">
    <property type="entry name" value="HTHLYSR"/>
</dbReference>
<dbReference type="CDD" id="cd08411">
    <property type="entry name" value="PBP2_OxyR"/>
    <property type="match status" value="1"/>
</dbReference>
<dbReference type="Pfam" id="PF03466">
    <property type="entry name" value="LysR_substrate"/>
    <property type="match status" value="1"/>
</dbReference>
<organism evidence="7 8">
    <name type="scientific">Sutterella seckii</name>
    <dbReference type="NCBI Taxonomy" id="1944635"/>
    <lineage>
        <taxon>Bacteria</taxon>
        <taxon>Pseudomonadati</taxon>
        <taxon>Pseudomonadota</taxon>
        <taxon>Betaproteobacteria</taxon>
        <taxon>Burkholderiales</taxon>
        <taxon>Sutterellaceae</taxon>
        <taxon>Sutterella</taxon>
    </lineage>
</organism>
<dbReference type="PROSITE" id="PS50931">
    <property type="entry name" value="HTH_LYSR"/>
    <property type="match status" value="1"/>
</dbReference>
<evidence type="ECO:0000256" key="3">
    <source>
        <dbReference type="ARBA" id="ARBA00023125"/>
    </source>
</evidence>
<evidence type="ECO:0000256" key="1">
    <source>
        <dbReference type="ARBA" id="ARBA00009437"/>
    </source>
</evidence>
<dbReference type="InterPro" id="IPR005119">
    <property type="entry name" value="LysR_subst-bd"/>
</dbReference>
<evidence type="ECO:0000256" key="5">
    <source>
        <dbReference type="ARBA" id="ARBA00023163"/>
    </source>
</evidence>
<keyword evidence="5" id="KW-0804">Transcription</keyword>
<dbReference type="SUPFAM" id="SSF46785">
    <property type="entry name" value="Winged helix' DNA-binding domain"/>
    <property type="match status" value="1"/>
</dbReference>
<dbReference type="Pfam" id="PF00126">
    <property type="entry name" value="HTH_1"/>
    <property type="match status" value="1"/>
</dbReference>
<dbReference type="InterPro" id="IPR036388">
    <property type="entry name" value="WH-like_DNA-bd_sf"/>
</dbReference>
<protein>
    <submittedName>
        <fullName evidence="7">LysR family transcriptional regulator</fullName>
    </submittedName>
</protein>
<dbReference type="GO" id="GO:0032993">
    <property type="term" value="C:protein-DNA complex"/>
    <property type="evidence" value="ECO:0007669"/>
    <property type="project" value="TreeGrafter"/>
</dbReference>
<dbReference type="EMBL" id="WEHX01000008">
    <property type="protein sequence ID" value="KAB7662440.1"/>
    <property type="molecule type" value="Genomic_DNA"/>
</dbReference>
<accession>A0A6I1EXE3</accession>
<dbReference type="InterPro" id="IPR000847">
    <property type="entry name" value="LysR_HTH_N"/>
</dbReference>
<feature type="domain" description="HTH lysR-type" evidence="6">
    <location>
        <begin position="1"/>
        <end position="58"/>
    </location>
</feature>
<evidence type="ECO:0000259" key="6">
    <source>
        <dbReference type="PROSITE" id="PS50931"/>
    </source>
</evidence>
<comment type="similarity">
    <text evidence="1">Belongs to the LysR transcriptional regulatory family.</text>
</comment>
<evidence type="ECO:0000256" key="2">
    <source>
        <dbReference type="ARBA" id="ARBA00023015"/>
    </source>
</evidence>
<dbReference type="InterPro" id="IPR036390">
    <property type="entry name" value="WH_DNA-bd_sf"/>
</dbReference>
<dbReference type="Gene3D" id="1.10.10.10">
    <property type="entry name" value="Winged helix-like DNA-binding domain superfamily/Winged helix DNA-binding domain"/>
    <property type="match status" value="1"/>
</dbReference>